<protein>
    <submittedName>
        <fullName evidence="1">Uncharacterized protein</fullName>
    </submittedName>
</protein>
<dbReference type="AlphaFoldDB" id="A0A1R1YQ90"/>
<reference evidence="2" key="1">
    <citation type="submission" date="2017-01" db="EMBL/GenBank/DDBJ databases">
        <authorList>
            <person name="Wang Y."/>
            <person name="White M."/>
            <person name="Kvist S."/>
            <person name="Moncalvo J.-M."/>
        </authorList>
    </citation>
    <scope>NUCLEOTIDE SEQUENCE [LARGE SCALE GENOMIC DNA]</scope>
    <source>
        <strain evidence="2">ID-206-W2</strain>
    </source>
</reference>
<gene>
    <name evidence="1" type="ORF">AYI69_g1451</name>
</gene>
<keyword evidence="2" id="KW-1185">Reference proteome</keyword>
<dbReference type="Proteomes" id="UP000187429">
    <property type="component" value="Unassembled WGS sequence"/>
</dbReference>
<accession>A0A1R1YQ90</accession>
<sequence length="70" mass="7883">MSVSFFVEGVAFVGNGLNRYSDISTSRRTPHCVQNIMIQTELMLMDSEHLSKAFHNPILKPSIYPNSDPI</sequence>
<proteinExistence type="predicted"/>
<evidence type="ECO:0000313" key="1">
    <source>
        <dbReference type="EMBL" id="OMJ29058.1"/>
    </source>
</evidence>
<dbReference type="EMBL" id="LSSM01000395">
    <property type="protein sequence ID" value="OMJ29058.1"/>
    <property type="molecule type" value="Genomic_DNA"/>
</dbReference>
<evidence type="ECO:0000313" key="2">
    <source>
        <dbReference type="Proteomes" id="UP000187429"/>
    </source>
</evidence>
<name>A0A1R1YQ90_9FUNG</name>
<comment type="caution">
    <text evidence="1">The sequence shown here is derived from an EMBL/GenBank/DDBJ whole genome shotgun (WGS) entry which is preliminary data.</text>
</comment>
<organism evidence="1 2">
    <name type="scientific">Smittium culicis</name>
    <dbReference type="NCBI Taxonomy" id="133412"/>
    <lineage>
        <taxon>Eukaryota</taxon>
        <taxon>Fungi</taxon>
        <taxon>Fungi incertae sedis</taxon>
        <taxon>Zoopagomycota</taxon>
        <taxon>Kickxellomycotina</taxon>
        <taxon>Harpellomycetes</taxon>
        <taxon>Harpellales</taxon>
        <taxon>Legeriomycetaceae</taxon>
        <taxon>Smittium</taxon>
    </lineage>
</organism>